<dbReference type="InterPro" id="IPR053880">
    <property type="entry name" value="GPR180-like_N"/>
</dbReference>
<feature type="chain" id="PRO_5035281866" description="Intimal thickness related receptor IRP domain-containing protein" evidence="7">
    <location>
        <begin position="22"/>
        <end position="464"/>
    </location>
</feature>
<feature type="signal peptide" evidence="7">
    <location>
        <begin position="1"/>
        <end position="21"/>
    </location>
</feature>
<feature type="transmembrane region" description="Helical" evidence="6">
    <location>
        <begin position="328"/>
        <end position="346"/>
    </location>
</feature>
<dbReference type="Pfam" id="PF21892">
    <property type="entry name" value="TMEM145_N"/>
    <property type="match status" value="1"/>
</dbReference>
<comment type="caution">
    <text evidence="10">The sequence shown here is derived from an EMBL/GenBank/DDBJ whole genome shotgun (WGS) entry which is preliminary data.</text>
</comment>
<dbReference type="InterPro" id="IPR019336">
    <property type="entry name" value="GPR180/TMEM145_TM"/>
</dbReference>
<comment type="subcellular location">
    <subcellularLocation>
        <location evidence="1">Membrane</location>
        <topology evidence="1">Multi-pass membrane protein</topology>
    </subcellularLocation>
</comment>
<dbReference type="InterPro" id="IPR047831">
    <property type="entry name" value="GPR180/TMEM145"/>
</dbReference>
<feature type="transmembrane region" description="Helical" evidence="6">
    <location>
        <begin position="256"/>
        <end position="276"/>
    </location>
</feature>
<evidence type="ECO:0000256" key="4">
    <source>
        <dbReference type="ARBA" id="ARBA00023136"/>
    </source>
</evidence>
<gene>
    <name evidence="10" type="ORF">G9C98_004996</name>
</gene>
<evidence type="ECO:0000256" key="7">
    <source>
        <dbReference type="SAM" id="SignalP"/>
    </source>
</evidence>
<feature type="transmembrane region" description="Helical" evidence="6">
    <location>
        <begin position="288"/>
        <end position="308"/>
    </location>
</feature>
<dbReference type="PANTHER" id="PTHR23252">
    <property type="entry name" value="INTIMAL THICKNESS RECEPTOR-RELATED"/>
    <property type="match status" value="1"/>
</dbReference>
<dbReference type="GO" id="GO:0016020">
    <property type="term" value="C:membrane"/>
    <property type="evidence" value="ECO:0007669"/>
    <property type="project" value="UniProtKB-SubCell"/>
</dbReference>
<name>A0A8J5UU18_9HYME</name>
<evidence type="ECO:0000259" key="8">
    <source>
        <dbReference type="Pfam" id="PF10192"/>
    </source>
</evidence>
<evidence type="ECO:0000256" key="2">
    <source>
        <dbReference type="ARBA" id="ARBA00022692"/>
    </source>
</evidence>
<feature type="transmembrane region" description="Helical" evidence="6">
    <location>
        <begin position="358"/>
        <end position="380"/>
    </location>
</feature>
<dbReference type="Pfam" id="PF10192">
    <property type="entry name" value="GPR180-TMEM145_TM"/>
    <property type="match status" value="1"/>
</dbReference>
<evidence type="ECO:0000259" key="9">
    <source>
        <dbReference type="Pfam" id="PF21892"/>
    </source>
</evidence>
<evidence type="ECO:0000256" key="6">
    <source>
        <dbReference type="SAM" id="Phobius"/>
    </source>
</evidence>
<evidence type="ECO:0000256" key="1">
    <source>
        <dbReference type="ARBA" id="ARBA00004141"/>
    </source>
</evidence>
<keyword evidence="2 6" id="KW-0812">Transmembrane</keyword>
<dbReference type="PANTHER" id="PTHR23252:SF24">
    <property type="entry name" value="TRANSMEMBRANE PROTEIN 145"/>
    <property type="match status" value="1"/>
</dbReference>
<dbReference type="EMBL" id="JAAOIC020000002">
    <property type="protein sequence ID" value="KAG8042362.1"/>
    <property type="molecule type" value="Genomic_DNA"/>
</dbReference>
<keyword evidence="3 6" id="KW-1133">Transmembrane helix</keyword>
<reference evidence="10" key="2">
    <citation type="submission" date="2021-04" db="EMBL/GenBank/DDBJ databases">
        <title>Genome-wide patterns of bracovirus chromosomal integration into multiple host tissues during parasitism.</title>
        <authorList>
            <person name="Chebbi M.A.C."/>
        </authorList>
    </citation>
    <scope>NUCLEOTIDE SEQUENCE</scope>
    <source>
        <tissue evidence="10">Whole body</tissue>
    </source>
</reference>
<evidence type="ECO:0000313" key="11">
    <source>
        <dbReference type="Proteomes" id="UP000729913"/>
    </source>
</evidence>
<dbReference type="GO" id="GO:0019236">
    <property type="term" value="P:response to pheromone"/>
    <property type="evidence" value="ECO:0007669"/>
    <property type="project" value="InterPro"/>
</dbReference>
<feature type="domain" description="GPR180-like N-terminal" evidence="9">
    <location>
        <begin position="25"/>
        <end position="157"/>
    </location>
</feature>
<evidence type="ECO:0000256" key="5">
    <source>
        <dbReference type="ARBA" id="ARBA00023180"/>
    </source>
</evidence>
<sequence>MNVINSSMVLLLIFSATHVKSKILRGELVTNQNWAFLARFCFLTEKGKFRYDFVVKENSNETSNVNLLLYYDAPNQWPSVYPSDKTCEQKKSILSLDHGQIVPLSAGLARISGCEQLDDPWAKLRCTSYREFRSARPRWWFIVLADCSSKSGLNVSYDMSLTNGEPGSFWREHFSADEFWLLPLLIGAGSAYILLVSYSLYVSFQLRERRLLHVTYKLFMISLIYQLIGISFEIYSLAYRGATGFESRRAELFGNLFESCAETLFTLLILLLALGYTVTKSVLSNKQLWCLFWFIGTIVFLQLVLFIYEAEVFDPGLVLYIYESPPGFGLMALKVLAWGVFVACCYRTSRKSSTKFHFYASLLSLGSAWFLCHPLTVLAITFAVDKWVRQSVVKGCSLWIIFVGHAMFLYVTRPTSSNERFPFHIRTWQVVPVAVGQNHNYEPRRGGTAAIFTINLNRNHARPA</sequence>
<reference evidence="10" key="1">
    <citation type="submission" date="2020-03" db="EMBL/GenBank/DDBJ databases">
        <authorList>
            <person name="Chebbi M.A."/>
            <person name="Drezen J.M."/>
        </authorList>
    </citation>
    <scope>NUCLEOTIDE SEQUENCE</scope>
    <source>
        <tissue evidence="10">Whole body</tissue>
    </source>
</reference>
<dbReference type="AlphaFoldDB" id="A0A8J5UU18"/>
<dbReference type="GO" id="GO:0007186">
    <property type="term" value="P:G protein-coupled receptor signaling pathway"/>
    <property type="evidence" value="ECO:0007669"/>
    <property type="project" value="InterPro"/>
</dbReference>
<feature type="transmembrane region" description="Helical" evidence="6">
    <location>
        <begin position="179"/>
        <end position="202"/>
    </location>
</feature>
<keyword evidence="5" id="KW-0325">Glycoprotein</keyword>
<accession>A0A8J5UU18</accession>
<organism evidence="10 11">
    <name type="scientific">Cotesia typhae</name>
    <dbReference type="NCBI Taxonomy" id="2053667"/>
    <lineage>
        <taxon>Eukaryota</taxon>
        <taxon>Metazoa</taxon>
        <taxon>Ecdysozoa</taxon>
        <taxon>Arthropoda</taxon>
        <taxon>Hexapoda</taxon>
        <taxon>Insecta</taxon>
        <taxon>Pterygota</taxon>
        <taxon>Neoptera</taxon>
        <taxon>Endopterygota</taxon>
        <taxon>Hymenoptera</taxon>
        <taxon>Apocrita</taxon>
        <taxon>Ichneumonoidea</taxon>
        <taxon>Braconidae</taxon>
        <taxon>Microgastrinae</taxon>
        <taxon>Cotesia</taxon>
    </lineage>
</organism>
<keyword evidence="7" id="KW-0732">Signal</keyword>
<proteinExistence type="predicted"/>
<evidence type="ECO:0008006" key="12">
    <source>
        <dbReference type="Google" id="ProtNLM"/>
    </source>
</evidence>
<evidence type="ECO:0000313" key="10">
    <source>
        <dbReference type="EMBL" id="KAG8042362.1"/>
    </source>
</evidence>
<dbReference type="Proteomes" id="UP000729913">
    <property type="component" value="Unassembled WGS sequence"/>
</dbReference>
<feature type="transmembrane region" description="Helical" evidence="6">
    <location>
        <begin position="214"/>
        <end position="236"/>
    </location>
</feature>
<keyword evidence="11" id="KW-1185">Reference proteome</keyword>
<dbReference type="OrthoDB" id="205745at2759"/>
<feature type="domain" description="GPR180/TMEM145 transmembrane" evidence="8">
    <location>
        <begin position="192"/>
        <end position="408"/>
    </location>
</feature>
<protein>
    <recommendedName>
        <fullName evidence="12">Intimal thickness related receptor IRP domain-containing protein</fullName>
    </recommendedName>
</protein>
<evidence type="ECO:0000256" key="3">
    <source>
        <dbReference type="ARBA" id="ARBA00022989"/>
    </source>
</evidence>
<keyword evidence="4 6" id="KW-0472">Membrane</keyword>
<feature type="transmembrane region" description="Helical" evidence="6">
    <location>
        <begin position="392"/>
        <end position="411"/>
    </location>
</feature>